<keyword evidence="2" id="KW-0732">Signal</keyword>
<comment type="caution">
    <text evidence="3">The sequence shown here is derived from an EMBL/GenBank/DDBJ whole genome shotgun (WGS) entry which is preliminary data.</text>
</comment>
<evidence type="ECO:0000256" key="2">
    <source>
        <dbReference type="SAM" id="SignalP"/>
    </source>
</evidence>
<organism evidence="3 4">
    <name type="scientific">Microbacterium oxydans</name>
    <dbReference type="NCBI Taxonomy" id="82380"/>
    <lineage>
        <taxon>Bacteria</taxon>
        <taxon>Bacillati</taxon>
        <taxon>Actinomycetota</taxon>
        <taxon>Actinomycetes</taxon>
        <taxon>Micrococcales</taxon>
        <taxon>Microbacteriaceae</taxon>
        <taxon>Microbacterium</taxon>
    </lineage>
</organism>
<gene>
    <name evidence="3" type="ORF">RS83_01193</name>
</gene>
<dbReference type="Proteomes" id="UP000033640">
    <property type="component" value="Unassembled WGS sequence"/>
</dbReference>
<feature type="compositionally biased region" description="Low complexity" evidence="1">
    <location>
        <begin position="26"/>
        <end position="47"/>
    </location>
</feature>
<protein>
    <recommendedName>
        <fullName evidence="5">Lipoprotein</fullName>
    </recommendedName>
</protein>
<dbReference type="AlphaFoldDB" id="A0A0F0LES4"/>
<sequence length="164" mass="16769">MVSVMLVTAGLMVSACAPTPSPQVTPDPTAAATPSASADSSTPEPTAQPGPVESFLAWIDASRAPDVEKACAGLTPELADRMIAEMNSSGPVHVTDCAGMITATAELYRALGQSAEVDVTVQEQTDSAATLFATYVDSGDCGTVVMERSASGWIINELSEECAA</sequence>
<accession>A0A0F0LES4</accession>
<dbReference type="RefSeq" id="WP_045278600.1">
    <property type="nucleotide sequence ID" value="NZ_CAKKLT010000009.1"/>
</dbReference>
<evidence type="ECO:0008006" key="5">
    <source>
        <dbReference type="Google" id="ProtNLM"/>
    </source>
</evidence>
<name>A0A0F0LES4_9MICO</name>
<evidence type="ECO:0000313" key="3">
    <source>
        <dbReference type="EMBL" id="KJL30051.1"/>
    </source>
</evidence>
<feature type="signal peptide" evidence="2">
    <location>
        <begin position="1"/>
        <end position="17"/>
    </location>
</feature>
<feature type="chain" id="PRO_5038740415" description="Lipoprotein" evidence="2">
    <location>
        <begin position="18"/>
        <end position="164"/>
    </location>
</feature>
<evidence type="ECO:0000313" key="4">
    <source>
        <dbReference type="Proteomes" id="UP000033640"/>
    </source>
</evidence>
<dbReference type="PATRIC" id="fig|82380.11.peg.1224"/>
<feature type="region of interest" description="Disordered" evidence="1">
    <location>
        <begin position="18"/>
        <end position="51"/>
    </location>
</feature>
<dbReference type="EMBL" id="JYIW01000021">
    <property type="protein sequence ID" value="KJL30051.1"/>
    <property type="molecule type" value="Genomic_DNA"/>
</dbReference>
<proteinExistence type="predicted"/>
<evidence type="ECO:0000256" key="1">
    <source>
        <dbReference type="SAM" id="MobiDB-lite"/>
    </source>
</evidence>
<reference evidence="3 4" key="1">
    <citation type="submission" date="2015-02" db="EMBL/GenBank/DDBJ databases">
        <title>Draft genome sequences of ten Microbacterium spp. with emphasis on heavy metal contaminated environments.</title>
        <authorList>
            <person name="Corretto E."/>
        </authorList>
    </citation>
    <scope>NUCLEOTIDE SEQUENCE [LARGE SCALE GENOMIC DNA]</scope>
    <source>
        <strain evidence="3 4">BEL4b</strain>
    </source>
</reference>